<dbReference type="InterPro" id="IPR046848">
    <property type="entry name" value="E_motif"/>
</dbReference>
<dbReference type="PROSITE" id="PS51375">
    <property type="entry name" value="PPR"/>
    <property type="match status" value="11"/>
</dbReference>
<evidence type="ECO:0000313" key="4">
    <source>
        <dbReference type="EMBL" id="KAG2394863.1"/>
    </source>
</evidence>
<proteinExistence type="inferred from homology"/>
<dbReference type="GO" id="GO:0003723">
    <property type="term" value="F:RNA binding"/>
    <property type="evidence" value="ECO:0007669"/>
    <property type="project" value="InterPro"/>
</dbReference>
<dbReference type="NCBIfam" id="TIGR00756">
    <property type="entry name" value="PPR"/>
    <property type="match status" value="7"/>
</dbReference>
<dbReference type="InterPro" id="IPR046960">
    <property type="entry name" value="PPR_At4g14850-like_plant"/>
</dbReference>
<protein>
    <submittedName>
        <fullName evidence="4">Pentatricopeptide repeat-containing protein</fullName>
    </submittedName>
</protein>
<feature type="repeat" description="PPR" evidence="3">
    <location>
        <begin position="532"/>
        <end position="566"/>
    </location>
</feature>
<dbReference type="FunFam" id="1.25.40.10:FF:000073">
    <property type="entry name" value="Pentatricopeptide repeat-containing protein chloroplastic"/>
    <property type="match status" value="1"/>
</dbReference>
<evidence type="ECO:0000256" key="2">
    <source>
        <dbReference type="ARBA" id="ARBA00061659"/>
    </source>
</evidence>
<feature type="repeat" description="PPR" evidence="3">
    <location>
        <begin position="90"/>
        <end position="120"/>
    </location>
</feature>
<dbReference type="FunFam" id="1.25.40.10:FF:000031">
    <property type="entry name" value="Pentatricopeptide repeat-containing protein mitochondrial"/>
    <property type="match status" value="1"/>
</dbReference>
<dbReference type="Pfam" id="PF20431">
    <property type="entry name" value="E_motif"/>
    <property type="match status" value="1"/>
</dbReference>
<dbReference type="FunFam" id="1.25.40.10:FF:000280">
    <property type="entry name" value="Pentatricopeptide repeat-containing protein"/>
    <property type="match status" value="1"/>
</dbReference>
<feature type="repeat" description="PPR" evidence="3">
    <location>
        <begin position="938"/>
        <end position="972"/>
    </location>
</feature>
<gene>
    <name evidence="4" type="ORF">HKW66_Vig0077620</name>
</gene>
<evidence type="ECO:0000256" key="1">
    <source>
        <dbReference type="ARBA" id="ARBA00022737"/>
    </source>
</evidence>
<feature type="repeat" description="PPR" evidence="3">
    <location>
        <begin position="431"/>
        <end position="465"/>
    </location>
</feature>
<feature type="repeat" description="PPR" evidence="3">
    <location>
        <begin position="1075"/>
        <end position="1109"/>
    </location>
</feature>
<sequence length="1196" mass="131681">MGVGVLRVSARGRRRGMPVPGIPFFACTPPILPQSVLRCFASFLNSGHSPDQGVFNLPPSVMAHSSIFTPIPTLSLLLTLFDAAPSPHLHPVSWTSLISGYVRAGLPQQALHIFDKIRTIVSPASFPLLDPVALVTVLNTYTSLGKLDNACQLFAQMPISTRNVVAWNVMISGHAKRGHYKEALAFFRQMSKHGVKSSRSTLASVLSAIASLAALHHGFLVHALAIKQGFDSSIYVASSLINMYGKCAMLDAARQVFDAISHKNMIVWNTMLGVYSQNAYLSNVMELFSDMTICGVHPYEFTYTSILSSCASFEYVRIGHQLHSTIIKKGFTSNLFVNNSLIDMYAKAGALTEAAKQFELMTCRDHVSWNAIIVGYVQEEEEVVAFSLFQRMNLDGVVPDEITFVSVIDVCKGSAELNATGDQFMPISTRNVVAWNVMISGHAKRGHYQEALAFFRQMSKHGVKSSRSTLASVLSAIASLAALHHGFLVHALAIKQGFDSSIYVASSLINMYGKCAMLDAARQVFDAISHKNLIVWNTMLGIYSQNVYLSNVMELFSDMTICGVHPDEFTYTSILSSCASFEYVRIGHQLHSTIIKKGFTSNLFVNNSLIDMYAKAGALTEAAKQFELMSCRDHVSWNAIIVGYVQEEEEAVAFSLFQRMNLDGVVPDEVSLASILSACGNIKVLDVGQQLHCLSVKLGLETNLFAGSSLIDMYSKCGDSEDAQKIYSRMPERSVVSFNALIAGYAPKNIKEAISLIHEMLILGLKPSEITFVSIIDVCKGSAKVILGMQIHCVVVKRGLLCGSEFLGTSLLGMYMDSQRLADASVLFSEFSNLKSTVMWTALISGYTQNECSDVALNLYQEMRGNSILPDQATFVTVLRASALLSSLHDGREIHSLIFHTGFDLDELTGSSLVDMYAKCGDVKSAVQVFHELTIKKDVISWNSMIVGFAKNGYAESALKVFNEMAQSCITPDKVTFLGVLTACSHAGWVYEGLQVFHIMVNCYGIEPRGDHYACMVDLLGRWGFLKEAEEFIDKIEVEPNAMIWANLLGACRIHGDEKRGQRAAKKLIELEPRNSSSYVLLSNLYAASGLWDEARSLRRTMMQKDIQKMPGCSWIVVGQITNLFVAGDKSHPSCDEISLALKHLTALIKDNTFHDFLGRICYELLALMSGHLHPHLLLMGNFCTRSSLLASCYKR</sequence>
<dbReference type="Pfam" id="PF13041">
    <property type="entry name" value="PPR_2"/>
    <property type="match status" value="7"/>
</dbReference>
<dbReference type="FunFam" id="1.25.40.10:FF:002146">
    <property type="entry name" value="Pentatricopeptide repeat-containing protein, mitochondrial"/>
    <property type="match status" value="1"/>
</dbReference>
<accession>A0A8T0K8I2</accession>
<feature type="repeat" description="PPR" evidence="3">
    <location>
        <begin position="836"/>
        <end position="870"/>
    </location>
</feature>
<evidence type="ECO:0000313" key="5">
    <source>
        <dbReference type="Proteomes" id="UP000743370"/>
    </source>
</evidence>
<evidence type="ECO:0000256" key="3">
    <source>
        <dbReference type="PROSITE-ProRule" id="PRU00708"/>
    </source>
</evidence>
<dbReference type="AlphaFoldDB" id="A0A8T0K8I2"/>
<dbReference type="GO" id="GO:0005739">
    <property type="term" value="C:mitochondrion"/>
    <property type="evidence" value="ECO:0007669"/>
    <property type="project" value="UniProtKB-ARBA"/>
</dbReference>
<comment type="caution">
    <text evidence="4">The sequence shown here is derived from an EMBL/GenBank/DDBJ whole genome shotgun (WGS) entry which is preliminary data.</text>
</comment>
<dbReference type="Pfam" id="PF01535">
    <property type="entry name" value="PPR"/>
    <property type="match status" value="7"/>
</dbReference>
<feature type="repeat" description="PPR" evidence="3">
    <location>
        <begin position="633"/>
        <end position="667"/>
    </location>
</feature>
<dbReference type="FunFam" id="1.25.40.10:FF:000205">
    <property type="entry name" value="Pentatricopeptide repeat-containing protein, mitochondrial"/>
    <property type="match status" value="1"/>
</dbReference>
<organism evidence="4 5">
    <name type="scientific">Phaseolus angularis</name>
    <name type="common">Azuki bean</name>
    <name type="synonym">Vigna angularis</name>
    <dbReference type="NCBI Taxonomy" id="3914"/>
    <lineage>
        <taxon>Eukaryota</taxon>
        <taxon>Viridiplantae</taxon>
        <taxon>Streptophyta</taxon>
        <taxon>Embryophyta</taxon>
        <taxon>Tracheophyta</taxon>
        <taxon>Spermatophyta</taxon>
        <taxon>Magnoliopsida</taxon>
        <taxon>eudicotyledons</taxon>
        <taxon>Gunneridae</taxon>
        <taxon>Pentapetalae</taxon>
        <taxon>rosids</taxon>
        <taxon>fabids</taxon>
        <taxon>Fabales</taxon>
        <taxon>Fabaceae</taxon>
        <taxon>Papilionoideae</taxon>
        <taxon>50 kb inversion clade</taxon>
        <taxon>NPAAA clade</taxon>
        <taxon>indigoferoid/millettioid clade</taxon>
        <taxon>Phaseoleae</taxon>
        <taxon>Vigna</taxon>
    </lineage>
</organism>
<name>A0A8T0K8I2_PHAAN</name>
<keyword evidence="1" id="KW-0677">Repeat</keyword>
<dbReference type="GO" id="GO:0009451">
    <property type="term" value="P:RNA modification"/>
    <property type="evidence" value="ECO:0007669"/>
    <property type="project" value="InterPro"/>
</dbReference>
<dbReference type="InterPro" id="IPR002885">
    <property type="entry name" value="PPR_rpt"/>
</dbReference>
<dbReference type="PANTHER" id="PTHR47926">
    <property type="entry name" value="PENTATRICOPEPTIDE REPEAT-CONTAINING PROTEIN"/>
    <property type="match status" value="1"/>
</dbReference>
<feature type="repeat" description="PPR" evidence="3">
    <location>
        <begin position="264"/>
        <end position="298"/>
    </location>
</feature>
<dbReference type="EMBL" id="JABFOF010000006">
    <property type="protein sequence ID" value="KAG2394863.1"/>
    <property type="molecule type" value="Genomic_DNA"/>
</dbReference>
<dbReference type="Gene3D" id="1.25.40.10">
    <property type="entry name" value="Tetratricopeptide repeat domain"/>
    <property type="match status" value="10"/>
</dbReference>
<feature type="repeat" description="PPR" evidence="3">
    <location>
        <begin position="703"/>
        <end position="737"/>
    </location>
</feature>
<dbReference type="FunFam" id="1.25.40.10:FF:001218">
    <property type="entry name" value="Pentatricopeptide repeat-containing protein, mitochondrial"/>
    <property type="match status" value="2"/>
</dbReference>
<dbReference type="Proteomes" id="UP000743370">
    <property type="component" value="Unassembled WGS sequence"/>
</dbReference>
<dbReference type="SUPFAM" id="SSF48452">
    <property type="entry name" value="TPR-like"/>
    <property type="match status" value="1"/>
</dbReference>
<feature type="repeat" description="PPR" evidence="3">
    <location>
        <begin position="365"/>
        <end position="399"/>
    </location>
</feature>
<dbReference type="InterPro" id="IPR011990">
    <property type="entry name" value="TPR-like_helical_dom_sf"/>
</dbReference>
<reference evidence="4 5" key="1">
    <citation type="submission" date="2020-05" db="EMBL/GenBank/DDBJ databases">
        <title>Vigna angularis (adzuki bean) Var. LongXiaoDou No. 4 denovo assembly.</title>
        <authorList>
            <person name="Xiang H."/>
        </authorList>
    </citation>
    <scope>NUCLEOTIDE SEQUENCE [LARGE SCALE GENOMIC DNA]</scope>
    <source>
        <tissue evidence="4">Leaf</tissue>
    </source>
</reference>
<dbReference type="PANTHER" id="PTHR47926:SF441">
    <property type="entry name" value="PENTATRICOPEPTIDE REPEAT-CONTAINING PROTEIN"/>
    <property type="match status" value="1"/>
</dbReference>
<feature type="repeat" description="PPR" evidence="3">
    <location>
        <begin position="163"/>
        <end position="197"/>
    </location>
</feature>
<comment type="similarity">
    <text evidence="2">Belongs to the PPR family. PCMP-E subfamily.</text>
</comment>